<sequence length="88" mass="9259">MTKSALPQAETTTAAPAPVESASPVALKRERLRRDRALAKNGMVLSMGALVLTGALHGHGARKAHVAAGVALMGFAYWHHTLYPTSGR</sequence>
<dbReference type="Proteomes" id="UP000001929">
    <property type="component" value="Chromosome"/>
</dbReference>
<dbReference type="EMBL" id="CP000230">
    <property type="protein sequence ID" value="ABC21829.1"/>
    <property type="molecule type" value="Genomic_DNA"/>
</dbReference>
<dbReference type="HOGENOM" id="CLU_2466992_0_0_5"/>
<evidence type="ECO:0000313" key="4">
    <source>
        <dbReference type="Proteomes" id="UP000001929"/>
    </source>
</evidence>
<keyword evidence="2" id="KW-0812">Transmembrane</keyword>
<accession>Q2RVL6</accession>
<dbReference type="KEGG" id="rru:Rru_A1028"/>
<dbReference type="AlphaFoldDB" id="Q2RVL6"/>
<evidence type="ECO:0000256" key="1">
    <source>
        <dbReference type="SAM" id="MobiDB-lite"/>
    </source>
</evidence>
<feature type="transmembrane region" description="Helical" evidence="2">
    <location>
        <begin position="64"/>
        <end position="83"/>
    </location>
</feature>
<keyword evidence="2" id="KW-0472">Membrane</keyword>
<evidence type="ECO:0008006" key="5">
    <source>
        <dbReference type="Google" id="ProtNLM"/>
    </source>
</evidence>
<gene>
    <name evidence="3" type="ordered locus">Rru_A1028</name>
</gene>
<reference evidence="3 4" key="1">
    <citation type="journal article" date="2011" name="Stand. Genomic Sci.">
        <title>Complete genome sequence of Rhodospirillum rubrum type strain (S1).</title>
        <authorList>
            <person name="Munk A.C."/>
            <person name="Copeland A."/>
            <person name="Lucas S."/>
            <person name="Lapidus A."/>
            <person name="Del Rio T.G."/>
            <person name="Barry K."/>
            <person name="Detter J.C."/>
            <person name="Hammon N."/>
            <person name="Israni S."/>
            <person name="Pitluck S."/>
            <person name="Brettin T."/>
            <person name="Bruce D."/>
            <person name="Han C."/>
            <person name="Tapia R."/>
            <person name="Gilna P."/>
            <person name="Schmutz J."/>
            <person name="Larimer F."/>
            <person name="Land M."/>
            <person name="Kyrpides N.C."/>
            <person name="Mavromatis K."/>
            <person name="Richardson P."/>
            <person name="Rohde M."/>
            <person name="Goker M."/>
            <person name="Klenk H.P."/>
            <person name="Zhang Y."/>
            <person name="Roberts G.P."/>
            <person name="Reslewic S."/>
            <person name="Schwartz D.C."/>
        </authorList>
    </citation>
    <scope>NUCLEOTIDE SEQUENCE [LARGE SCALE GENOMIC DNA]</scope>
    <source>
        <strain evidence="4">ATCC 11170 / ATH 1.1.1 / DSM 467 / LMG 4362 / NCIMB 8255 / S1</strain>
    </source>
</reference>
<name>Q2RVL6_RHORT</name>
<dbReference type="eggNOG" id="ENOG5033I5Z">
    <property type="taxonomic scope" value="Bacteria"/>
</dbReference>
<keyword evidence="4" id="KW-1185">Reference proteome</keyword>
<feature type="compositionally biased region" description="Low complexity" evidence="1">
    <location>
        <begin position="9"/>
        <end position="26"/>
    </location>
</feature>
<protein>
    <recommendedName>
        <fullName evidence="5">Transmembrane protein</fullName>
    </recommendedName>
</protein>
<evidence type="ECO:0000313" key="3">
    <source>
        <dbReference type="EMBL" id="ABC21829.1"/>
    </source>
</evidence>
<dbReference type="PATRIC" id="fig|269796.9.peg.1083"/>
<keyword evidence="2" id="KW-1133">Transmembrane helix</keyword>
<feature type="region of interest" description="Disordered" evidence="1">
    <location>
        <begin position="1"/>
        <end position="28"/>
    </location>
</feature>
<proteinExistence type="predicted"/>
<dbReference type="RefSeq" id="WP_011388783.1">
    <property type="nucleotide sequence ID" value="NC_007643.1"/>
</dbReference>
<feature type="transmembrane region" description="Helical" evidence="2">
    <location>
        <begin position="38"/>
        <end position="58"/>
    </location>
</feature>
<dbReference type="EnsemblBacteria" id="ABC21829">
    <property type="protein sequence ID" value="ABC21829"/>
    <property type="gene ID" value="Rru_A1028"/>
</dbReference>
<organism evidence="3 4">
    <name type="scientific">Rhodospirillum rubrum (strain ATCC 11170 / ATH 1.1.1 / DSM 467 / LMG 4362 / NCIMB 8255 / S1)</name>
    <dbReference type="NCBI Taxonomy" id="269796"/>
    <lineage>
        <taxon>Bacteria</taxon>
        <taxon>Pseudomonadati</taxon>
        <taxon>Pseudomonadota</taxon>
        <taxon>Alphaproteobacteria</taxon>
        <taxon>Rhodospirillales</taxon>
        <taxon>Rhodospirillaceae</taxon>
        <taxon>Rhodospirillum</taxon>
    </lineage>
</organism>
<evidence type="ECO:0000256" key="2">
    <source>
        <dbReference type="SAM" id="Phobius"/>
    </source>
</evidence>
<dbReference type="STRING" id="269796.Rru_A1028"/>